<feature type="region of interest" description="Disordered" evidence="1">
    <location>
        <begin position="121"/>
        <end position="154"/>
    </location>
</feature>
<feature type="compositionally biased region" description="Basic and acidic residues" evidence="1">
    <location>
        <begin position="131"/>
        <end position="140"/>
    </location>
</feature>
<protein>
    <submittedName>
        <fullName evidence="2">Uncharacterized protein</fullName>
    </submittedName>
</protein>
<accession>A0A3P6EKH9</accession>
<proteinExistence type="predicted"/>
<dbReference type="AlphaFoldDB" id="A0A3P6EKH9"/>
<reference evidence="2" key="1">
    <citation type="submission" date="2018-11" db="EMBL/GenBank/DDBJ databases">
        <authorList>
            <consortium name="Genoscope - CEA"/>
            <person name="William W."/>
        </authorList>
    </citation>
    <scope>NUCLEOTIDE SEQUENCE</scope>
</reference>
<organism evidence="2">
    <name type="scientific">Brassica oleracea</name>
    <name type="common">Wild cabbage</name>
    <dbReference type="NCBI Taxonomy" id="3712"/>
    <lineage>
        <taxon>Eukaryota</taxon>
        <taxon>Viridiplantae</taxon>
        <taxon>Streptophyta</taxon>
        <taxon>Embryophyta</taxon>
        <taxon>Tracheophyta</taxon>
        <taxon>Spermatophyta</taxon>
        <taxon>Magnoliopsida</taxon>
        <taxon>eudicotyledons</taxon>
        <taxon>Gunneridae</taxon>
        <taxon>Pentapetalae</taxon>
        <taxon>rosids</taxon>
        <taxon>malvids</taxon>
        <taxon>Brassicales</taxon>
        <taxon>Brassicaceae</taxon>
        <taxon>Brassiceae</taxon>
        <taxon>Brassica</taxon>
    </lineage>
</organism>
<gene>
    <name evidence="2" type="ORF">BOLC5T32624H</name>
</gene>
<evidence type="ECO:0000313" key="2">
    <source>
        <dbReference type="EMBL" id="VDD45077.1"/>
    </source>
</evidence>
<name>A0A3P6EKH9_BRAOL</name>
<dbReference type="EMBL" id="LR031877">
    <property type="protein sequence ID" value="VDD45077.1"/>
    <property type="molecule type" value="Genomic_DNA"/>
</dbReference>
<sequence>MLTRWFYKRNELISKHKHHLTKYVDKKIDRRTGKGQTFAVYSVSDGRLLIRDGLSHVESTNEIKAGFHVGKEPHTLTDLMYTTGAWREAYQKSINSIDVPEDALSIPEDVKKVKVLPSDTRRSVERKRKHGYETVEDKIRSSQTSQKKQPRKCSRCGISGHNIATCEILI</sequence>
<evidence type="ECO:0000256" key="1">
    <source>
        <dbReference type="SAM" id="MobiDB-lite"/>
    </source>
</evidence>